<dbReference type="GO" id="GO:0016758">
    <property type="term" value="F:hexosyltransferase activity"/>
    <property type="evidence" value="ECO:0007669"/>
    <property type="project" value="UniProtKB-ARBA"/>
</dbReference>
<dbReference type="InterPro" id="IPR001173">
    <property type="entry name" value="Glyco_trans_2-like"/>
</dbReference>
<dbReference type="Pfam" id="PF00535">
    <property type="entry name" value="Glycos_transf_2"/>
    <property type="match status" value="1"/>
</dbReference>
<dbReference type="InterPro" id="IPR029044">
    <property type="entry name" value="Nucleotide-diphossugar_trans"/>
</dbReference>
<dbReference type="Proteomes" id="UP000823928">
    <property type="component" value="Unassembled WGS sequence"/>
</dbReference>
<accession>A0A9D1JNY8</accession>
<proteinExistence type="predicted"/>
<organism evidence="2 3">
    <name type="scientific">Candidatus Scatousia excrementigallinarum</name>
    <dbReference type="NCBI Taxonomy" id="2840935"/>
    <lineage>
        <taxon>Bacteria</taxon>
        <taxon>Candidatus Scatousia</taxon>
    </lineage>
</organism>
<dbReference type="EMBL" id="DVIU01000267">
    <property type="protein sequence ID" value="HIS37521.1"/>
    <property type="molecule type" value="Genomic_DNA"/>
</dbReference>
<reference evidence="2" key="2">
    <citation type="journal article" date="2021" name="PeerJ">
        <title>Extensive microbial diversity within the chicken gut microbiome revealed by metagenomics and culture.</title>
        <authorList>
            <person name="Gilroy R."/>
            <person name="Ravi A."/>
            <person name="Getino M."/>
            <person name="Pursley I."/>
            <person name="Horton D.L."/>
            <person name="Alikhan N.F."/>
            <person name="Baker D."/>
            <person name="Gharbi K."/>
            <person name="Hall N."/>
            <person name="Watson M."/>
            <person name="Adriaenssens E.M."/>
            <person name="Foster-Nyarko E."/>
            <person name="Jarju S."/>
            <person name="Secka A."/>
            <person name="Antonio M."/>
            <person name="Oren A."/>
            <person name="Chaudhuri R.R."/>
            <person name="La Ragione R."/>
            <person name="Hildebrand F."/>
            <person name="Pallen M.J."/>
        </authorList>
    </citation>
    <scope>NUCLEOTIDE SEQUENCE</scope>
    <source>
        <strain evidence="2">6276</strain>
    </source>
</reference>
<comment type="caution">
    <text evidence="2">The sequence shown here is derived from an EMBL/GenBank/DDBJ whole genome shotgun (WGS) entry which is preliminary data.</text>
</comment>
<gene>
    <name evidence="2" type="ORF">IAC10_13025</name>
</gene>
<feature type="domain" description="Glycosyltransferase 2-like" evidence="1">
    <location>
        <begin position="4"/>
        <end position="186"/>
    </location>
</feature>
<dbReference type="SUPFAM" id="SSF53448">
    <property type="entry name" value="Nucleotide-diphospho-sugar transferases"/>
    <property type="match status" value="1"/>
</dbReference>
<dbReference type="PANTHER" id="PTHR22916">
    <property type="entry name" value="GLYCOSYLTRANSFERASE"/>
    <property type="match status" value="1"/>
</dbReference>
<sequence>MSVSVIINTHNNYSEKDGCIEAVVLSVLNQTAVDFEIIVVDNASIEKDRSILEKFISGLGSKNNIKLLFNIDNNVSVGRNLGYKNSNYNMLIFMDDDIFLEEKNVLHRVEIIAIGQKYGYGAIRKWTTEKWYNENKIDLYNSLKSMGEECYVSTVIPDPTIRRKKNCRHLLRTYIGNFGFIYKDVLASVGGWDEFFNGYGIEDDSMAFKLYMNYGTPCILAPIYVIHFSHKIKDKCYEQLIRNKQLFDKILHKNGIKCFHGGRLLYNEDLSIIEYL</sequence>
<evidence type="ECO:0000259" key="1">
    <source>
        <dbReference type="Pfam" id="PF00535"/>
    </source>
</evidence>
<name>A0A9D1JNY8_9BACT</name>
<dbReference type="PANTHER" id="PTHR22916:SF3">
    <property type="entry name" value="UDP-GLCNAC:BETAGAL BETA-1,3-N-ACETYLGLUCOSAMINYLTRANSFERASE-LIKE PROTEIN 1"/>
    <property type="match status" value="1"/>
</dbReference>
<evidence type="ECO:0000313" key="3">
    <source>
        <dbReference type="Proteomes" id="UP000823928"/>
    </source>
</evidence>
<protein>
    <submittedName>
        <fullName evidence="2">Glycosyltransferase</fullName>
    </submittedName>
</protein>
<dbReference type="Gene3D" id="3.90.550.10">
    <property type="entry name" value="Spore Coat Polysaccharide Biosynthesis Protein SpsA, Chain A"/>
    <property type="match status" value="1"/>
</dbReference>
<reference evidence="2" key="1">
    <citation type="submission" date="2020-10" db="EMBL/GenBank/DDBJ databases">
        <authorList>
            <person name="Gilroy R."/>
        </authorList>
    </citation>
    <scope>NUCLEOTIDE SEQUENCE</scope>
    <source>
        <strain evidence="2">6276</strain>
    </source>
</reference>
<dbReference type="AlphaFoldDB" id="A0A9D1JNY8"/>
<evidence type="ECO:0000313" key="2">
    <source>
        <dbReference type="EMBL" id="HIS37521.1"/>
    </source>
</evidence>